<dbReference type="GeneTree" id="ENSGT00940000160690"/>
<evidence type="ECO:0000256" key="6">
    <source>
        <dbReference type="ARBA" id="ARBA00023136"/>
    </source>
</evidence>
<dbReference type="Pfam" id="PF00001">
    <property type="entry name" value="7tm_1"/>
    <property type="match status" value="1"/>
</dbReference>
<organism evidence="13 14">
    <name type="scientific">Paramormyrops kingsleyae</name>
    <dbReference type="NCBI Taxonomy" id="1676925"/>
    <lineage>
        <taxon>Eukaryota</taxon>
        <taxon>Metazoa</taxon>
        <taxon>Chordata</taxon>
        <taxon>Craniata</taxon>
        <taxon>Vertebrata</taxon>
        <taxon>Euteleostomi</taxon>
        <taxon>Actinopterygii</taxon>
        <taxon>Neopterygii</taxon>
        <taxon>Teleostei</taxon>
        <taxon>Osteoglossocephala</taxon>
        <taxon>Osteoglossomorpha</taxon>
        <taxon>Osteoglossiformes</taxon>
        <taxon>Mormyridae</taxon>
        <taxon>Paramormyrops</taxon>
    </lineage>
</organism>
<evidence type="ECO:0000256" key="1">
    <source>
        <dbReference type="ARBA" id="ARBA00022475"/>
    </source>
</evidence>
<dbReference type="PANTHER" id="PTHR24248:SF204">
    <property type="entry name" value="HISTAMINE H1 RECEPTOR"/>
    <property type="match status" value="1"/>
</dbReference>
<dbReference type="GO" id="GO:0016907">
    <property type="term" value="F:G protein-coupled acetylcholine receptor activity"/>
    <property type="evidence" value="ECO:0007669"/>
    <property type="project" value="UniProtKB-UniRule"/>
</dbReference>
<accession>A0A3B3QX50</accession>
<evidence type="ECO:0000313" key="14">
    <source>
        <dbReference type="Proteomes" id="UP000261540"/>
    </source>
</evidence>
<keyword evidence="1 11" id="KW-1003">Cell membrane</keyword>
<dbReference type="Proteomes" id="UP000261540">
    <property type="component" value="Unplaced"/>
</dbReference>
<evidence type="ECO:0000256" key="9">
    <source>
        <dbReference type="ARBA" id="ARBA00023257"/>
    </source>
</evidence>
<feature type="transmembrane region" description="Helical" evidence="11">
    <location>
        <begin position="156"/>
        <end position="180"/>
    </location>
</feature>
<dbReference type="GO" id="GO:0045211">
    <property type="term" value="C:postsynaptic membrane"/>
    <property type="evidence" value="ECO:0007669"/>
    <property type="project" value="UniProtKB-SubCell"/>
</dbReference>
<dbReference type="GO" id="GO:0071880">
    <property type="term" value="P:adenylate cyclase-activating adrenergic receptor signaling pathway"/>
    <property type="evidence" value="ECO:0007669"/>
    <property type="project" value="TreeGrafter"/>
</dbReference>
<dbReference type="PANTHER" id="PTHR24248">
    <property type="entry name" value="ADRENERGIC RECEPTOR-RELATED G-PROTEIN COUPLED RECEPTOR"/>
    <property type="match status" value="1"/>
</dbReference>
<evidence type="ECO:0000259" key="12">
    <source>
        <dbReference type="PROSITE" id="PS50262"/>
    </source>
</evidence>
<dbReference type="AlphaFoldDB" id="A0A3B3QX50"/>
<evidence type="ECO:0000256" key="3">
    <source>
        <dbReference type="ARBA" id="ARBA00022989"/>
    </source>
</evidence>
<keyword evidence="2 10" id="KW-0812">Transmembrane</keyword>
<keyword evidence="9 11" id="KW-0628">Postsynaptic cell membrane</keyword>
<dbReference type="RefSeq" id="XP_023655388.1">
    <property type="nucleotide sequence ID" value="XM_023799620.2"/>
</dbReference>
<dbReference type="SUPFAM" id="SSF81321">
    <property type="entry name" value="Family A G protein-coupled receptor-like"/>
    <property type="match status" value="1"/>
</dbReference>
<feature type="domain" description="G-protein coupled receptors family 1 profile" evidence="12">
    <location>
        <begin position="56"/>
        <end position="521"/>
    </location>
</feature>
<dbReference type="STRING" id="1676925.ENSPKIP00000010016"/>
<protein>
    <recommendedName>
        <fullName evidence="11">Muscarinic acetylcholine receptor</fullName>
    </recommendedName>
</protein>
<evidence type="ECO:0000256" key="5">
    <source>
        <dbReference type="ARBA" id="ARBA00023040"/>
    </source>
</evidence>
<dbReference type="PROSITE" id="PS00237">
    <property type="entry name" value="G_PROTEIN_RECEP_F1_1"/>
    <property type="match status" value="1"/>
</dbReference>
<reference evidence="13" key="1">
    <citation type="submission" date="2025-08" db="UniProtKB">
        <authorList>
            <consortium name="Ensembl"/>
        </authorList>
    </citation>
    <scope>IDENTIFICATION</scope>
</reference>
<dbReference type="InterPro" id="IPR000995">
    <property type="entry name" value="Musac_Ach_rcpt"/>
</dbReference>
<feature type="transmembrane region" description="Helical" evidence="11">
    <location>
        <begin position="505"/>
        <end position="524"/>
    </location>
</feature>
<dbReference type="InterPro" id="IPR000276">
    <property type="entry name" value="GPCR_Rhodpsn"/>
</dbReference>
<dbReference type="PRINTS" id="PR00237">
    <property type="entry name" value="GPCRRHODOPSN"/>
</dbReference>
<feature type="transmembrane region" description="Helical" evidence="11">
    <location>
        <begin position="470"/>
        <end position="493"/>
    </location>
</feature>
<dbReference type="GeneID" id="111837497"/>
<keyword evidence="5 10" id="KW-0297">G-protein coupled receptor</keyword>
<feature type="transmembrane region" description="Helical" evidence="11">
    <location>
        <begin position="40"/>
        <end position="64"/>
    </location>
</feature>
<dbReference type="FunFam" id="1.20.1070.10:FF:000147">
    <property type="entry name" value="Histamine H1 receptor"/>
    <property type="match status" value="1"/>
</dbReference>
<dbReference type="GO" id="GO:0043410">
    <property type="term" value="P:positive regulation of MAPK cascade"/>
    <property type="evidence" value="ECO:0007669"/>
    <property type="project" value="TreeGrafter"/>
</dbReference>
<evidence type="ECO:0000256" key="10">
    <source>
        <dbReference type="RuleBase" id="RU000688"/>
    </source>
</evidence>
<evidence type="ECO:0000256" key="4">
    <source>
        <dbReference type="ARBA" id="ARBA00023018"/>
    </source>
</evidence>
<feature type="transmembrane region" description="Helical" evidence="11">
    <location>
        <begin position="200"/>
        <end position="224"/>
    </location>
</feature>
<comment type="subcellular location">
    <subcellularLocation>
        <location evidence="11">Cell membrane</location>
        <topology evidence="11">Multi-pass membrane protein</topology>
    </subcellularLocation>
    <subcellularLocation>
        <location evidence="11">Postsynaptic cell membrane</location>
        <topology evidence="11">Multi-pass membrane protein</topology>
    </subcellularLocation>
</comment>
<comment type="function">
    <text evidence="11">The muscarinic acetylcholine receptor mediates various cellular responses, including inhibition of adenylate cyclase, breakdown of phosphoinositides and modulation of potassium channels through the action of G proteins.</text>
</comment>
<dbReference type="CDD" id="cd15050">
    <property type="entry name" value="7tmA_Histamine_H1R"/>
    <property type="match status" value="1"/>
</dbReference>
<evidence type="ECO:0000256" key="11">
    <source>
        <dbReference type="RuleBase" id="RU361191"/>
    </source>
</evidence>
<keyword evidence="14" id="KW-1185">Reference proteome</keyword>
<keyword evidence="7 10" id="KW-0675">Receptor</keyword>
<dbReference type="PRINTS" id="PR00243">
    <property type="entry name" value="MUSCARINICR"/>
</dbReference>
<dbReference type="InterPro" id="IPR017452">
    <property type="entry name" value="GPCR_Rhodpsn_7TM"/>
</dbReference>
<feature type="transmembrane region" description="Helical" evidence="11">
    <location>
        <begin position="113"/>
        <end position="135"/>
    </location>
</feature>
<proteinExistence type="inferred from homology"/>
<comment type="similarity">
    <text evidence="11">Belongs to the G-protein coupled receptor 1 family. Muscarinic acetylcholine receptor subfamily.</text>
</comment>
<dbReference type="OrthoDB" id="10071887at2759"/>
<evidence type="ECO:0000313" key="13">
    <source>
        <dbReference type="Ensembl" id="ENSPKIP00000010016.1"/>
    </source>
</evidence>
<name>A0A3B3QX50_9TELE</name>
<dbReference type="Gene3D" id="1.20.1070.10">
    <property type="entry name" value="Rhodopsin 7-helix transmembrane proteins"/>
    <property type="match status" value="2"/>
</dbReference>
<keyword evidence="8 10" id="KW-0807">Transducer</keyword>
<dbReference type="PROSITE" id="PS50262">
    <property type="entry name" value="G_PROTEIN_RECEP_F1_2"/>
    <property type="match status" value="1"/>
</dbReference>
<reference evidence="13" key="2">
    <citation type="submission" date="2025-09" db="UniProtKB">
        <authorList>
            <consortium name="Ensembl"/>
        </authorList>
    </citation>
    <scope>IDENTIFICATION</scope>
</reference>
<keyword evidence="3 11" id="KW-1133">Transmembrane helix</keyword>
<sequence>MEPTSGHLLTDNYVKDTAENQTGAGARIHPGSLNLHVNNALLGIFLGTVSLLTVVMNVLVLYAVKKERTLHTVGNLYIVSLSVADLIVGATVMPLNLIYLLEDKWRLGHIICQFWLVMDYVASTASIFSLFILCLDRYRSVLQPLQYLQYRTRGRAILMIAGAWLLSMTWIIPILGWRFFSDSNPKPETENKCDTDFRFVTWFKVLTAILNFYVPSLLMLWFYIRIYMVVRQHYKQRQCIQKLKDSIKRHGIKQKRKLSRKSLKFNPAKTEQSTPPDYSNVDDLLDQYSLGQPCYSKDMDGDAKTDEAWSEKKINKCCYQTSLFTVPKHFKKSVKDTEKHVPSSSCLAEDQGAETPLRLSSLPLGILQSDDDKVPKMFVSVNDCNLSSPNSVSGVCEITHMSDVQRYAAVVCHGDFHHPVASPWPPGTDLKLDSTNVQTLKQSWQKFCAQSKQCIQNLRAYKERKAAKQLGFIIAAFLVCWIPYFVTFMVMAFCKTCVHHDLHMFTIWLGYFNSTLNPFIYPLCNENFKRVFKSLLHMH</sequence>
<feature type="transmembrane region" description="Helical" evidence="11">
    <location>
        <begin position="76"/>
        <end position="101"/>
    </location>
</feature>
<evidence type="ECO:0000256" key="7">
    <source>
        <dbReference type="ARBA" id="ARBA00023170"/>
    </source>
</evidence>
<evidence type="ECO:0000256" key="8">
    <source>
        <dbReference type="ARBA" id="ARBA00023224"/>
    </source>
</evidence>
<keyword evidence="4 11" id="KW-0770">Synapse</keyword>
<dbReference type="Ensembl" id="ENSPKIT00000034132.1">
    <property type="protein sequence ID" value="ENSPKIP00000010016.1"/>
    <property type="gene ID" value="ENSPKIG00000024898.1"/>
</dbReference>
<keyword evidence="6 11" id="KW-0472">Membrane</keyword>
<evidence type="ECO:0000256" key="2">
    <source>
        <dbReference type="ARBA" id="ARBA00022692"/>
    </source>
</evidence>